<organism evidence="3 4">
    <name type="scientific">Niveispirillum cyanobacteriorum</name>
    <dbReference type="NCBI Taxonomy" id="1612173"/>
    <lineage>
        <taxon>Bacteria</taxon>
        <taxon>Pseudomonadati</taxon>
        <taxon>Pseudomonadota</taxon>
        <taxon>Alphaproteobacteria</taxon>
        <taxon>Rhodospirillales</taxon>
        <taxon>Azospirillaceae</taxon>
        <taxon>Niveispirillum</taxon>
    </lineage>
</organism>
<keyword evidence="1" id="KW-0472">Membrane</keyword>
<dbReference type="Pfam" id="PF04024">
    <property type="entry name" value="PspC"/>
    <property type="match status" value="1"/>
</dbReference>
<keyword evidence="1" id="KW-1133">Transmembrane helix</keyword>
<dbReference type="KEGG" id="ncb:C0V82_02015"/>
<evidence type="ECO:0000256" key="1">
    <source>
        <dbReference type="SAM" id="Phobius"/>
    </source>
</evidence>
<gene>
    <name evidence="3" type="ORF">C0V82_02015</name>
</gene>
<dbReference type="InterPro" id="IPR007168">
    <property type="entry name" value="Phageshock_PspC_N"/>
</dbReference>
<accession>A0A2K9NAG2</accession>
<feature type="transmembrane region" description="Helical" evidence="1">
    <location>
        <begin position="56"/>
        <end position="77"/>
    </location>
</feature>
<feature type="domain" description="Phage shock protein PspC N-terminal" evidence="2">
    <location>
        <begin position="23"/>
        <end position="78"/>
    </location>
</feature>
<dbReference type="AlphaFoldDB" id="A0A2K9NAG2"/>
<sequence>MERNVSRYNRHFDRFTSRFQGGKLYKDSTNGILFGVCAGVAEWLGISRLWVRIAAVLSMVFLGGTPILAYFVAALVLSNRPVGRHDRYDRYARAFGEDYREWRR</sequence>
<reference evidence="3 4" key="1">
    <citation type="submission" date="2017-12" db="EMBL/GenBank/DDBJ databases">
        <title>Genomes of bacteria within cyanobacterial aggregates.</title>
        <authorList>
            <person name="Cai H."/>
        </authorList>
    </citation>
    <scope>NUCLEOTIDE SEQUENCE [LARGE SCALE GENOMIC DNA]</scope>
    <source>
        <strain evidence="3 4">TH16</strain>
    </source>
</reference>
<keyword evidence="4" id="KW-1185">Reference proteome</keyword>
<keyword evidence="1" id="KW-0812">Transmembrane</keyword>
<evidence type="ECO:0000313" key="3">
    <source>
        <dbReference type="EMBL" id="AUN29155.1"/>
    </source>
</evidence>
<dbReference type="Proteomes" id="UP000234752">
    <property type="component" value="Chromosome eg_1"/>
</dbReference>
<protein>
    <recommendedName>
        <fullName evidence="2">Phage shock protein PspC N-terminal domain-containing protein</fullName>
    </recommendedName>
</protein>
<evidence type="ECO:0000313" key="4">
    <source>
        <dbReference type="Proteomes" id="UP000234752"/>
    </source>
</evidence>
<name>A0A2K9NAG2_9PROT</name>
<dbReference type="EMBL" id="CP025611">
    <property type="protein sequence ID" value="AUN29155.1"/>
    <property type="molecule type" value="Genomic_DNA"/>
</dbReference>
<evidence type="ECO:0000259" key="2">
    <source>
        <dbReference type="Pfam" id="PF04024"/>
    </source>
</evidence>
<feature type="transmembrane region" description="Helical" evidence="1">
    <location>
        <begin position="32"/>
        <end position="50"/>
    </location>
</feature>
<proteinExistence type="predicted"/>